<dbReference type="Pfam" id="PF02770">
    <property type="entry name" value="Acyl-CoA_dh_M"/>
    <property type="match status" value="1"/>
</dbReference>
<proteinExistence type="inferred from homology"/>
<dbReference type="FunFam" id="1.20.140.10:FF:000001">
    <property type="entry name" value="Acyl-CoA dehydrogenase"/>
    <property type="match status" value="1"/>
</dbReference>
<organism evidence="9 10">
    <name type="scientific">Rhizorhabdus dicambivorans</name>
    <dbReference type="NCBI Taxonomy" id="1850238"/>
    <lineage>
        <taxon>Bacteria</taxon>
        <taxon>Pseudomonadati</taxon>
        <taxon>Pseudomonadota</taxon>
        <taxon>Alphaproteobacteria</taxon>
        <taxon>Sphingomonadales</taxon>
        <taxon>Sphingomonadaceae</taxon>
        <taxon>Rhizorhabdus</taxon>
    </lineage>
</organism>
<dbReference type="GO" id="GO:0003995">
    <property type="term" value="F:acyl-CoA dehydrogenase activity"/>
    <property type="evidence" value="ECO:0007669"/>
    <property type="project" value="TreeGrafter"/>
</dbReference>
<dbReference type="KEGG" id="rdi:CMV14_09335"/>
<dbReference type="InterPro" id="IPR009075">
    <property type="entry name" value="AcylCo_DH/oxidase_C"/>
</dbReference>
<evidence type="ECO:0000313" key="10">
    <source>
        <dbReference type="Proteomes" id="UP000218934"/>
    </source>
</evidence>
<evidence type="ECO:0000259" key="7">
    <source>
        <dbReference type="Pfam" id="PF00441"/>
    </source>
</evidence>
<feature type="domain" description="Acyl-CoA dehydrogenase/oxidase C-terminal" evidence="7">
    <location>
        <begin position="227"/>
        <end position="374"/>
    </location>
</feature>
<dbReference type="Proteomes" id="UP000218934">
    <property type="component" value="Unassembled WGS sequence"/>
</dbReference>
<accession>A0A2A4FSG9</accession>
<keyword evidence="5 6" id="KW-0560">Oxidoreductase</keyword>
<dbReference type="InterPro" id="IPR036250">
    <property type="entry name" value="AcylCo_DH-like_C"/>
</dbReference>
<comment type="cofactor">
    <cofactor evidence="1 6">
        <name>FAD</name>
        <dbReference type="ChEBI" id="CHEBI:57692"/>
    </cofactor>
</comment>
<keyword evidence="10" id="KW-1185">Reference proteome</keyword>
<keyword evidence="3 6" id="KW-0285">Flavoprotein</keyword>
<gene>
    <name evidence="9" type="ORF">COO09_14260</name>
</gene>
<evidence type="ECO:0000256" key="1">
    <source>
        <dbReference type="ARBA" id="ARBA00001974"/>
    </source>
</evidence>
<dbReference type="Gene3D" id="1.20.140.10">
    <property type="entry name" value="Butyryl-CoA Dehydrogenase, subunit A, domain 3"/>
    <property type="match status" value="1"/>
</dbReference>
<evidence type="ECO:0000256" key="5">
    <source>
        <dbReference type="ARBA" id="ARBA00023002"/>
    </source>
</evidence>
<protein>
    <submittedName>
        <fullName evidence="9">Acyl-CoA dehydrogenase</fullName>
    </submittedName>
</protein>
<evidence type="ECO:0000256" key="2">
    <source>
        <dbReference type="ARBA" id="ARBA00009347"/>
    </source>
</evidence>
<comment type="similarity">
    <text evidence="2 6">Belongs to the acyl-CoA dehydrogenase family.</text>
</comment>
<dbReference type="Gene3D" id="2.40.110.10">
    <property type="entry name" value="Butyryl-CoA Dehydrogenase, subunit A, domain 2"/>
    <property type="match status" value="1"/>
</dbReference>
<reference evidence="9 10" key="1">
    <citation type="submission" date="2017-09" db="EMBL/GenBank/DDBJ databases">
        <title>The Catabolism of 3,6-Dichlorosalicylic acid is Initiated by the Cytochrome P450 Monooxygenase DsmABC in Rhizorhabdus dicambivorans Ndbn-20.</title>
        <authorList>
            <person name="Na L."/>
        </authorList>
    </citation>
    <scope>NUCLEOTIDE SEQUENCE [LARGE SCALE GENOMIC DNA]</scope>
    <source>
        <strain evidence="9 10">Ndbn-20m</strain>
    </source>
</reference>
<dbReference type="AlphaFoldDB" id="A0A2A4FSG9"/>
<comment type="caution">
    <text evidence="9">The sequence shown here is derived from an EMBL/GenBank/DDBJ whole genome shotgun (WGS) entry which is preliminary data.</text>
</comment>
<evidence type="ECO:0000256" key="4">
    <source>
        <dbReference type="ARBA" id="ARBA00022827"/>
    </source>
</evidence>
<dbReference type="Pfam" id="PF00441">
    <property type="entry name" value="Acyl-CoA_dh_1"/>
    <property type="match status" value="1"/>
</dbReference>
<dbReference type="EMBL" id="NWUF01000013">
    <property type="protein sequence ID" value="PCE41675.1"/>
    <property type="molecule type" value="Genomic_DNA"/>
</dbReference>
<evidence type="ECO:0000256" key="6">
    <source>
        <dbReference type="RuleBase" id="RU362125"/>
    </source>
</evidence>
<feature type="domain" description="Acyl-CoA oxidase/dehydrogenase middle" evidence="8">
    <location>
        <begin position="123"/>
        <end position="214"/>
    </location>
</feature>
<evidence type="ECO:0000259" key="8">
    <source>
        <dbReference type="Pfam" id="PF02770"/>
    </source>
</evidence>
<sequence>MDLTYTYEQAQYREGVQRFVSRVLAPLINDKYDFDRLQTREEVAALRADVSGHEIATTAPVDENGRLDLICLGIFIEEISKLNPSLASLATPVFFPVWDLGSLLQGSQQEKYGHMFGPGEIVAMGMSEPNAGSHLAGLQTTARRDGDGWVLNGNKIWTSNAQIAAGIIVAARNLESGLISLFLVDATRQQYEVRTIPKLGWHATSFCEVSFVDCRLDGDAELTPGKGGLKTALSFVEEARIKMMFMAVGIAQAALDLAVEYAKVRQQFGRPIGSFQLVQGMLADMAIETELSRLMAYRVASQFMAGERCRKTVSIAKAYTCEAAVRVASLGIQVHGAIGLTKECAAERYFRDARLLTIPDGTTEIHKLTIGRELTGLDAFA</sequence>
<dbReference type="InterPro" id="IPR009100">
    <property type="entry name" value="AcylCoA_DH/oxidase_NM_dom_sf"/>
</dbReference>
<dbReference type="CDD" id="cd00567">
    <property type="entry name" value="ACAD"/>
    <property type="match status" value="1"/>
</dbReference>
<evidence type="ECO:0000313" key="9">
    <source>
        <dbReference type="EMBL" id="PCE41675.1"/>
    </source>
</evidence>
<dbReference type="InterPro" id="IPR046373">
    <property type="entry name" value="Acyl-CoA_Oxase/DH_mid-dom_sf"/>
</dbReference>
<evidence type="ECO:0000256" key="3">
    <source>
        <dbReference type="ARBA" id="ARBA00022630"/>
    </source>
</evidence>
<dbReference type="SUPFAM" id="SSF56645">
    <property type="entry name" value="Acyl-CoA dehydrogenase NM domain-like"/>
    <property type="match status" value="1"/>
</dbReference>
<dbReference type="InterPro" id="IPR006091">
    <property type="entry name" value="Acyl-CoA_Oxase/DH_mid-dom"/>
</dbReference>
<dbReference type="PANTHER" id="PTHR43884">
    <property type="entry name" value="ACYL-COA DEHYDROGENASE"/>
    <property type="match status" value="1"/>
</dbReference>
<dbReference type="SUPFAM" id="SSF47203">
    <property type="entry name" value="Acyl-CoA dehydrogenase C-terminal domain-like"/>
    <property type="match status" value="1"/>
</dbReference>
<dbReference type="RefSeq" id="WP_066964464.1">
    <property type="nucleotide sequence ID" value="NZ_CP023449.1"/>
</dbReference>
<dbReference type="OrthoDB" id="7795946at2"/>
<dbReference type="PANTHER" id="PTHR43884:SF12">
    <property type="entry name" value="ISOVALERYL-COA DEHYDROGENASE, MITOCHONDRIAL-RELATED"/>
    <property type="match status" value="1"/>
</dbReference>
<name>A0A2A4FSG9_9SPHN</name>
<keyword evidence="4 6" id="KW-0274">FAD</keyword>